<protein>
    <submittedName>
        <fullName evidence="1">Uncharacterized protein</fullName>
    </submittedName>
</protein>
<organism evidence="1 2">
    <name type="scientific">Sphingobium ummariense RL-3</name>
    <dbReference type="NCBI Taxonomy" id="1346791"/>
    <lineage>
        <taxon>Bacteria</taxon>
        <taxon>Pseudomonadati</taxon>
        <taxon>Pseudomonadota</taxon>
        <taxon>Alphaproteobacteria</taxon>
        <taxon>Sphingomonadales</taxon>
        <taxon>Sphingomonadaceae</taxon>
        <taxon>Sphingobium</taxon>
    </lineage>
</organism>
<reference evidence="1 2" key="1">
    <citation type="journal article" date="2013" name="Genome Announc.">
        <title>Draft Genome Sequence of Sphingobium ummariense Strain RL-3, a Hexachlorocyclohexane-Degrading Bacterium.</title>
        <authorList>
            <person name="Kohli P."/>
            <person name="Dua A."/>
            <person name="Sangwan N."/>
            <person name="Oldach P."/>
            <person name="Khurana J.P."/>
            <person name="Lal R."/>
        </authorList>
    </citation>
    <scope>NUCLEOTIDE SEQUENCE [LARGE SCALE GENOMIC DNA]</scope>
    <source>
        <strain evidence="1 2">RL-3</strain>
    </source>
</reference>
<dbReference type="AlphaFoldDB" id="T0J5I1"/>
<evidence type="ECO:0000313" key="1">
    <source>
        <dbReference type="EMBL" id="EQB33211.1"/>
    </source>
</evidence>
<name>T0J5I1_9SPHN</name>
<evidence type="ECO:0000313" key="2">
    <source>
        <dbReference type="Proteomes" id="UP000015523"/>
    </source>
</evidence>
<sequence length="44" mass="4902">MNSILPLDRDEMSSLHKRGASAADLRLNIAETRMPTDMMWGPAT</sequence>
<keyword evidence="2" id="KW-1185">Reference proteome</keyword>
<dbReference type="Proteomes" id="UP000015523">
    <property type="component" value="Unassembled WGS sequence"/>
</dbReference>
<dbReference type="PATRIC" id="fig|1346791.3.peg.1020"/>
<gene>
    <name evidence="1" type="ORF">M529_05295</name>
</gene>
<proteinExistence type="predicted"/>
<dbReference type="EMBL" id="AUWY01000047">
    <property type="protein sequence ID" value="EQB33211.1"/>
    <property type="molecule type" value="Genomic_DNA"/>
</dbReference>
<comment type="caution">
    <text evidence="1">The sequence shown here is derived from an EMBL/GenBank/DDBJ whole genome shotgun (WGS) entry which is preliminary data.</text>
</comment>
<accession>T0J5I1</accession>